<keyword evidence="5" id="KW-0539">Nucleus</keyword>
<accession>A0A6A3A564</accession>
<comment type="caution">
    <text evidence="7">The sequence shown here is derived from an EMBL/GenBank/DDBJ whole genome shotgun (WGS) entry which is preliminary data.</text>
</comment>
<organism evidence="7 8">
    <name type="scientific">Hibiscus syriacus</name>
    <name type="common">Rose of Sharon</name>
    <dbReference type="NCBI Taxonomy" id="106335"/>
    <lineage>
        <taxon>Eukaryota</taxon>
        <taxon>Viridiplantae</taxon>
        <taxon>Streptophyta</taxon>
        <taxon>Embryophyta</taxon>
        <taxon>Tracheophyta</taxon>
        <taxon>Spermatophyta</taxon>
        <taxon>Magnoliopsida</taxon>
        <taxon>eudicotyledons</taxon>
        <taxon>Gunneridae</taxon>
        <taxon>Pentapetalae</taxon>
        <taxon>rosids</taxon>
        <taxon>malvids</taxon>
        <taxon>Malvales</taxon>
        <taxon>Malvaceae</taxon>
        <taxon>Malvoideae</taxon>
        <taxon>Hibiscus</taxon>
    </lineage>
</organism>
<evidence type="ECO:0000256" key="3">
    <source>
        <dbReference type="ARBA" id="ARBA00023015"/>
    </source>
</evidence>
<dbReference type="InterPro" id="IPR026960">
    <property type="entry name" value="RVT-Znf"/>
</dbReference>
<dbReference type="InterPro" id="IPR044686">
    <property type="entry name" value="OFP17"/>
</dbReference>
<dbReference type="PROSITE" id="PS51754">
    <property type="entry name" value="OVATE"/>
    <property type="match status" value="1"/>
</dbReference>
<dbReference type="GO" id="GO:0045892">
    <property type="term" value="P:negative regulation of DNA-templated transcription"/>
    <property type="evidence" value="ECO:0007669"/>
    <property type="project" value="InterPro"/>
</dbReference>
<protein>
    <submittedName>
        <fullName evidence="7">Transcription repressor OFP17</fullName>
    </submittedName>
</protein>
<dbReference type="PANTHER" id="PTHR34042:SF1">
    <property type="entry name" value="TRANSCRIPTION REPRESSOR OFP17"/>
    <property type="match status" value="1"/>
</dbReference>
<dbReference type="GO" id="GO:0005634">
    <property type="term" value="C:nucleus"/>
    <property type="evidence" value="ECO:0007669"/>
    <property type="project" value="UniProtKB-SubCell"/>
</dbReference>
<proteinExistence type="predicted"/>
<keyword evidence="3" id="KW-0805">Transcription regulation</keyword>
<dbReference type="InterPro" id="IPR006458">
    <property type="entry name" value="Ovate_C"/>
</dbReference>
<evidence type="ECO:0000256" key="2">
    <source>
        <dbReference type="ARBA" id="ARBA00022491"/>
    </source>
</evidence>
<evidence type="ECO:0000256" key="4">
    <source>
        <dbReference type="ARBA" id="ARBA00023163"/>
    </source>
</evidence>
<sequence length="257" mass="29077">MKELQEDRDTSTNWNLIAKARTLPKVKIFGWKVCHAALPVGAKLARVGIGDGTRPMCNTEQETIFLALKDCPKAREILHLSQLDHRPFDGKEEEEQHEDVLSNLPYSIPAAFLQKFRLRKAPKTGLRSIFRFLRPRRKMDKLAELRSISEAAGCDRDRLLFSSPLTPASYTKVGGGSRKRASSDVEDACRSFENYLVEMIVEEGKVSDLMDVEELLYCWKNLTSPVFIDLVSRFYGELCTDLFSGNEDDGDDIADTP</sequence>
<evidence type="ECO:0000256" key="5">
    <source>
        <dbReference type="ARBA" id="ARBA00023242"/>
    </source>
</evidence>
<feature type="domain" description="OVATE" evidence="6">
    <location>
        <begin position="181"/>
        <end position="241"/>
    </location>
</feature>
<reference evidence="7" key="1">
    <citation type="submission" date="2019-09" db="EMBL/GenBank/DDBJ databases">
        <title>Draft genome information of white flower Hibiscus syriacus.</title>
        <authorList>
            <person name="Kim Y.-M."/>
        </authorList>
    </citation>
    <scope>NUCLEOTIDE SEQUENCE [LARGE SCALE GENOMIC DNA]</scope>
    <source>
        <strain evidence="7">YM2019G1</strain>
    </source>
</reference>
<dbReference type="Proteomes" id="UP000436088">
    <property type="component" value="Unassembled WGS sequence"/>
</dbReference>
<comment type="subcellular location">
    <subcellularLocation>
        <location evidence="1">Nucleus</location>
    </subcellularLocation>
</comment>
<evidence type="ECO:0000313" key="7">
    <source>
        <dbReference type="EMBL" id="KAE8699454.1"/>
    </source>
</evidence>
<evidence type="ECO:0000259" key="6">
    <source>
        <dbReference type="PROSITE" id="PS51754"/>
    </source>
</evidence>
<keyword evidence="4" id="KW-0804">Transcription</keyword>
<dbReference type="Pfam" id="PF13966">
    <property type="entry name" value="zf-RVT"/>
    <property type="match status" value="1"/>
</dbReference>
<keyword evidence="8" id="KW-1185">Reference proteome</keyword>
<keyword evidence="2" id="KW-0678">Repressor</keyword>
<evidence type="ECO:0000256" key="1">
    <source>
        <dbReference type="ARBA" id="ARBA00004123"/>
    </source>
</evidence>
<dbReference type="EMBL" id="VEPZ02001038">
    <property type="protein sequence ID" value="KAE8699454.1"/>
    <property type="molecule type" value="Genomic_DNA"/>
</dbReference>
<name>A0A6A3A564_HIBSY</name>
<dbReference type="AlphaFoldDB" id="A0A6A3A564"/>
<gene>
    <name evidence="7" type="ORF">F3Y22_tig00110578pilonHSYRG00120</name>
</gene>
<evidence type="ECO:0000313" key="8">
    <source>
        <dbReference type="Proteomes" id="UP000436088"/>
    </source>
</evidence>
<dbReference type="PANTHER" id="PTHR34042">
    <property type="entry name" value="TRANSCRIPTION REPRESSOR OFP17"/>
    <property type="match status" value="1"/>
</dbReference>